<dbReference type="GO" id="GO:0006811">
    <property type="term" value="P:monoatomic ion transport"/>
    <property type="evidence" value="ECO:0007669"/>
    <property type="project" value="UniProtKB-KW"/>
</dbReference>
<keyword evidence="6 10" id="KW-1133">Transmembrane helix</keyword>
<keyword evidence="4" id="KW-1003">Cell membrane</keyword>
<evidence type="ECO:0000256" key="10">
    <source>
        <dbReference type="SAM" id="Phobius"/>
    </source>
</evidence>
<evidence type="ECO:0000313" key="12">
    <source>
        <dbReference type="EMBL" id="HGQ64554.1"/>
    </source>
</evidence>
<dbReference type="InterPro" id="IPR050222">
    <property type="entry name" value="MATE_MdtK"/>
</dbReference>
<keyword evidence="5 10" id="KW-0812">Transmembrane</keyword>
<dbReference type="PANTHER" id="PTHR43298">
    <property type="entry name" value="MULTIDRUG RESISTANCE PROTEIN NORM-RELATED"/>
    <property type="match status" value="1"/>
</dbReference>
<evidence type="ECO:0000256" key="3">
    <source>
        <dbReference type="ARBA" id="ARBA00022449"/>
    </source>
</evidence>
<feature type="transmembrane region" description="Helical" evidence="10">
    <location>
        <begin position="52"/>
        <end position="75"/>
    </location>
</feature>
<evidence type="ECO:0000256" key="7">
    <source>
        <dbReference type="ARBA" id="ARBA00023065"/>
    </source>
</evidence>
<dbReference type="EMBL" id="DTBD01000039">
    <property type="protein sequence ID" value="HGQ64554.1"/>
    <property type="molecule type" value="Genomic_DNA"/>
</dbReference>
<keyword evidence="2" id="KW-0813">Transport</keyword>
<dbReference type="GO" id="GO:0015297">
    <property type="term" value="F:antiporter activity"/>
    <property type="evidence" value="ECO:0007669"/>
    <property type="project" value="UniProtKB-KW"/>
</dbReference>
<dbReference type="InterPro" id="IPR002528">
    <property type="entry name" value="MATE_fam"/>
</dbReference>
<feature type="transmembrane region" description="Helical" evidence="10">
    <location>
        <begin position="286"/>
        <end position="304"/>
    </location>
</feature>
<dbReference type="Pfam" id="PF01554">
    <property type="entry name" value="MatE"/>
    <property type="match status" value="2"/>
</dbReference>
<feature type="transmembrane region" description="Helical" evidence="10">
    <location>
        <begin position="417"/>
        <end position="438"/>
    </location>
</feature>
<evidence type="ECO:0000313" key="11">
    <source>
        <dbReference type="EMBL" id="HGQ35346.1"/>
    </source>
</evidence>
<comment type="caution">
    <text evidence="12">The sequence shown here is derived from an EMBL/GenBank/DDBJ whole genome shotgun (WGS) entry which is preliminary data.</text>
</comment>
<organism evidence="12">
    <name type="scientific">Ignisphaera aggregans</name>
    <dbReference type="NCBI Taxonomy" id="334771"/>
    <lineage>
        <taxon>Archaea</taxon>
        <taxon>Thermoproteota</taxon>
        <taxon>Thermoprotei</taxon>
        <taxon>Desulfurococcales</taxon>
        <taxon>Desulfurococcaceae</taxon>
        <taxon>Ignisphaera</taxon>
    </lineage>
</organism>
<accession>A0A7C4JJN8</accession>
<protein>
    <recommendedName>
        <fullName evidence="9">Multidrug-efflux transporter</fullName>
    </recommendedName>
</protein>
<feature type="transmembrane region" description="Helical" evidence="10">
    <location>
        <begin position="357"/>
        <end position="377"/>
    </location>
</feature>
<evidence type="ECO:0000256" key="6">
    <source>
        <dbReference type="ARBA" id="ARBA00022989"/>
    </source>
</evidence>
<sequence length="450" mass="48700">MSLKLRLASRITLDSDILQVLRTSLPLVIVELVSSLYSIADTYFVKNLGENAIAALGISGYIFWLVQAFFALFHTPLSIAVAQSVGAKELAKARSILGFILLLGCTLTATSSAILAYRAPWIIVVQSNAKGLTFNYAVEYLRIRFCGLVIAFAAMSLDVAVVSAGKTVYSMISNTVGLALNMFLDPLIIYGLYGFPKFEVAGAAIATVISQTISLLLNSYFILKIGLIPTIEVKQQLSTIRMLNLGFFSFLERLLFSLGNNVYAGIISRLGDLAMAAHSIGLRIESLIYMPGIAFLTTASVLVGQKIGARSIEEAKNIGLKVIKLGSTIMALLGLSVALCSYKLTSVFAPNIEVQRLASIYLIIAGLNEFGLGLTMITGGAIRGAGNVIAPFTINLGCLFLVRVTLSFLLAPMLGVIGPWTAMFVDVYLRGFILYYMYTTRFNKLVKRIV</sequence>
<name>A0A7C4JJN8_9CREN</name>
<evidence type="ECO:0000256" key="8">
    <source>
        <dbReference type="ARBA" id="ARBA00023136"/>
    </source>
</evidence>
<feature type="transmembrane region" description="Helical" evidence="10">
    <location>
        <begin position="325"/>
        <end position="345"/>
    </location>
</feature>
<keyword evidence="8 10" id="KW-0472">Membrane</keyword>
<gene>
    <name evidence="12" type="ORF">ENU08_04855</name>
    <name evidence="11" type="ORF">ENU41_01525</name>
</gene>
<evidence type="ECO:0000256" key="4">
    <source>
        <dbReference type="ARBA" id="ARBA00022475"/>
    </source>
</evidence>
<dbReference type="NCBIfam" id="TIGR00797">
    <property type="entry name" value="matE"/>
    <property type="match status" value="1"/>
</dbReference>
<comment type="subcellular location">
    <subcellularLocation>
        <location evidence="1">Cell membrane</location>
        <topology evidence="1">Multi-pass membrane protein</topology>
    </subcellularLocation>
</comment>
<dbReference type="PIRSF" id="PIRSF006603">
    <property type="entry name" value="DinF"/>
    <property type="match status" value="1"/>
</dbReference>
<feature type="transmembrane region" description="Helical" evidence="10">
    <location>
        <begin position="20"/>
        <end position="40"/>
    </location>
</feature>
<feature type="transmembrane region" description="Helical" evidence="10">
    <location>
        <begin position="201"/>
        <end position="223"/>
    </location>
</feature>
<feature type="transmembrane region" description="Helical" evidence="10">
    <location>
        <begin position="141"/>
        <end position="164"/>
    </location>
</feature>
<feature type="transmembrane region" description="Helical" evidence="10">
    <location>
        <begin position="176"/>
        <end position="195"/>
    </location>
</feature>
<keyword evidence="3" id="KW-0050">Antiport</keyword>
<dbReference type="GO" id="GO:0005886">
    <property type="term" value="C:plasma membrane"/>
    <property type="evidence" value="ECO:0007669"/>
    <property type="project" value="UniProtKB-SubCell"/>
</dbReference>
<dbReference type="InterPro" id="IPR048279">
    <property type="entry name" value="MdtK-like"/>
</dbReference>
<reference evidence="12" key="1">
    <citation type="journal article" date="2020" name="mSystems">
        <title>Genome- and Community-Level Interaction Insights into Carbon Utilization and Element Cycling Functions of Hydrothermarchaeota in Hydrothermal Sediment.</title>
        <authorList>
            <person name="Zhou Z."/>
            <person name="Liu Y."/>
            <person name="Xu W."/>
            <person name="Pan J."/>
            <person name="Luo Z.H."/>
            <person name="Li M."/>
        </authorList>
    </citation>
    <scope>NUCLEOTIDE SEQUENCE [LARGE SCALE GENOMIC DNA]</scope>
    <source>
        <strain evidence="12">SpSt-637</strain>
        <strain evidence="11">SpSt-667</strain>
    </source>
</reference>
<dbReference type="EMBL" id="DTCK01000010">
    <property type="protein sequence ID" value="HGQ35346.1"/>
    <property type="molecule type" value="Genomic_DNA"/>
</dbReference>
<dbReference type="PANTHER" id="PTHR43298:SF2">
    <property type="entry name" value="FMN_FAD EXPORTER YEEO-RELATED"/>
    <property type="match status" value="1"/>
</dbReference>
<feature type="transmembrane region" description="Helical" evidence="10">
    <location>
        <begin position="243"/>
        <end position="266"/>
    </location>
</feature>
<dbReference type="GO" id="GO:0042910">
    <property type="term" value="F:xenobiotic transmembrane transporter activity"/>
    <property type="evidence" value="ECO:0007669"/>
    <property type="project" value="InterPro"/>
</dbReference>
<evidence type="ECO:0000256" key="5">
    <source>
        <dbReference type="ARBA" id="ARBA00022692"/>
    </source>
</evidence>
<feature type="transmembrane region" description="Helical" evidence="10">
    <location>
        <begin position="96"/>
        <end position="121"/>
    </location>
</feature>
<evidence type="ECO:0000256" key="9">
    <source>
        <dbReference type="ARBA" id="ARBA00031636"/>
    </source>
</evidence>
<keyword evidence="7" id="KW-0406">Ion transport</keyword>
<evidence type="ECO:0000256" key="2">
    <source>
        <dbReference type="ARBA" id="ARBA00022448"/>
    </source>
</evidence>
<dbReference type="CDD" id="cd13137">
    <property type="entry name" value="MATE_NorM_like"/>
    <property type="match status" value="1"/>
</dbReference>
<dbReference type="AlphaFoldDB" id="A0A7C4JJN8"/>
<feature type="transmembrane region" description="Helical" evidence="10">
    <location>
        <begin position="389"/>
        <end position="411"/>
    </location>
</feature>
<evidence type="ECO:0000256" key="1">
    <source>
        <dbReference type="ARBA" id="ARBA00004651"/>
    </source>
</evidence>
<proteinExistence type="predicted"/>